<dbReference type="InterPro" id="IPR039417">
    <property type="entry name" value="Peptidase_C1A_papain-like"/>
</dbReference>
<protein>
    <submittedName>
        <fullName evidence="3">Cathepsin L</fullName>
    </submittedName>
</protein>
<reference evidence="3" key="1">
    <citation type="submission" date="2015-07" db="EMBL/GenBank/DDBJ databases">
        <title>Adaptation to a free-living lifestyle via gene acquisitions in the diplomonad Trepomonas sp. PC1.</title>
        <authorList>
            <person name="Xu F."/>
            <person name="Jerlstrom-Hultqvist J."/>
            <person name="Kolisko M."/>
            <person name="Simpson A.G.B."/>
            <person name="Roger A.J."/>
            <person name="Svard S.G."/>
            <person name="Andersson J.O."/>
        </authorList>
    </citation>
    <scope>NUCLEOTIDE SEQUENCE</scope>
    <source>
        <strain evidence="3">PC1</strain>
    </source>
</reference>
<feature type="domain" description="Peptidase C1A papain C-terminal" evidence="2">
    <location>
        <begin position="297"/>
        <end position="524"/>
    </location>
</feature>
<dbReference type="PRINTS" id="PR00705">
    <property type="entry name" value="PAPAIN"/>
</dbReference>
<dbReference type="Gene3D" id="3.90.70.10">
    <property type="entry name" value="Cysteine proteinases"/>
    <property type="match status" value="1"/>
</dbReference>
<gene>
    <name evidence="3" type="ORF">TPC1_14763</name>
</gene>
<dbReference type="InterPro" id="IPR025661">
    <property type="entry name" value="Pept_asp_AS"/>
</dbReference>
<dbReference type="SMART" id="SM00645">
    <property type="entry name" value="Pept_C1"/>
    <property type="match status" value="1"/>
</dbReference>
<comment type="similarity">
    <text evidence="1">Belongs to the peptidase C1 family.</text>
</comment>
<sequence length="533" mass="61161">LTLSVLPIYDKYRATVKYSVPWMNNTQVADIAVDISGKKIKYAFYNASGDISDFTTGEEKKYKYARTAKDTYECIYMLAKWEDTEVEFVPNFQGDWKQLDDTKIHGTSVHHYRIQGDLSVQPKNPDQNFTGVRFYQQDFYCFTEGENCVPMKWKMMSKSNFGSHYDIYEIEYSQFEFEVESTDFDFYDFNGIAKCPADPVDPDEPVGPTHMTQLFKQFVIKQSIKHDFSTTVQQNLQKMSEWRENKEFTFQVAPNHLVDYSYEQILKYKTGRTKISDAFKYESDQATYLSTPFIEELPRQLDWRTRGIMSYAKDQVYCGSCWTFAAVGTLEARINLDRITKNNTDPLISLSEQSVVDCFWVRQPHNGFQTSMGCEGGDEDDVLQSWVGKSAFATAHEYPYLGQNDWCKDTASYKKHIVKSWHRVPKGDIVQMKRALMSGPVSVGTAVPPTYAFYAGGVYNDPACGSEVKNITHAVIAVGWGESEFGPYWIVRNSWSPLWGQDGYIYISMKNNLCGITTLASYVHVEEVSTPPK</sequence>
<evidence type="ECO:0000259" key="2">
    <source>
        <dbReference type="SMART" id="SM00645"/>
    </source>
</evidence>
<organism evidence="3">
    <name type="scientific">Trepomonas sp. PC1</name>
    <dbReference type="NCBI Taxonomy" id="1076344"/>
    <lineage>
        <taxon>Eukaryota</taxon>
        <taxon>Metamonada</taxon>
        <taxon>Diplomonadida</taxon>
        <taxon>Hexamitidae</taxon>
        <taxon>Hexamitinae</taxon>
        <taxon>Trepomonas</taxon>
    </lineage>
</organism>
<proteinExistence type="inferred from homology"/>
<dbReference type="GO" id="GO:0008234">
    <property type="term" value="F:cysteine-type peptidase activity"/>
    <property type="evidence" value="ECO:0007669"/>
    <property type="project" value="InterPro"/>
</dbReference>
<dbReference type="CDD" id="cd02248">
    <property type="entry name" value="Peptidase_C1A"/>
    <property type="match status" value="1"/>
</dbReference>
<evidence type="ECO:0000256" key="1">
    <source>
        <dbReference type="ARBA" id="ARBA00008455"/>
    </source>
</evidence>
<dbReference type="Pfam" id="PF00112">
    <property type="entry name" value="Peptidase_C1"/>
    <property type="match status" value="1"/>
</dbReference>
<name>A0A146KC86_9EUKA</name>
<dbReference type="EMBL" id="GDID01003525">
    <property type="protein sequence ID" value="JAP93081.1"/>
    <property type="molecule type" value="Transcribed_RNA"/>
</dbReference>
<dbReference type="PANTHER" id="PTHR12411">
    <property type="entry name" value="CYSTEINE PROTEASE FAMILY C1-RELATED"/>
    <property type="match status" value="1"/>
</dbReference>
<accession>A0A146KC86</accession>
<feature type="non-terminal residue" evidence="3">
    <location>
        <position position="1"/>
    </location>
</feature>
<dbReference type="GO" id="GO:0006508">
    <property type="term" value="P:proteolysis"/>
    <property type="evidence" value="ECO:0007669"/>
    <property type="project" value="InterPro"/>
</dbReference>
<dbReference type="InterPro" id="IPR038765">
    <property type="entry name" value="Papain-like_cys_pep_sf"/>
</dbReference>
<dbReference type="SUPFAM" id="SSF54001">
    <property type="entry name" value="Cysteine proteinases"/>
    <property type="match status" value="1"/>
</dbReference>
<dbReference type="InterPro" id="IPR000668">
    <property type="entry name" value="Peptidase_C1A_C"/>
</dbReference>
<dbReference type="PROSITE" id="PS00640">
    <property type="entry name" value="THIOL_PROTEASE_ASN"/>
    <property type="match status" value="1"/>
</dbReference>
<dbReference type="AlphaFoldDB" id="A0A146KC86"/>
<dbReference type="InterPro" id="IPR013128">
    <property type="entry name" value="Peptidase_C1A"/>
</dbReference>
<evidence type="ECO:0000313" key="3">
    <source>
        <dbReference type="EMBL" id="JAP93081.1"/>
    </source>
</evidence>